<gene>
    <name evidence="5" type="ORF">GZA08_12495</name>
</gene>
<sequence length="287" mass="29184">MRLARGAALAAILLSGASAGAALADDTRLQPDFTFRRVAAPPSGTPPRITVQIDPEAPSAIRPGNSAYGEAEAVPLAAAPGAAMPQMPPASGAEWFWALVPPELGMGAAERVNAALAVLASPPEGEGVTTPRLATLQAIAEAHGRDILAATIGTEVSPALVLAVIAVESAGNAGAESHAGAAGLMQLMPDTATRFGVADRLDALESIRGGTAYLDWLLGHFQGDAVLALAGYNAGEGSVRDNGGVPPYAETRAYVPKVLAAWRLARGLCQTPPELLSDGCVFTVNNL</sequence>
<dbReference type="InterPro" id="IPR008258">
    <property type="entry name" value="Transglycosylase_SLT_dom_1"/>
</dbReference>
<dbReference type="CDD" id="cd00254">
    <property type="entry name" value="LT-like"/>
    <property type="match status" value="1"/>
</dbReference>
<organism evidence="5 6">
    <name type="scientific">Pseudoroseicyclus tamaricis</name>
    <dbReference type="NCBI Taxonomy" id="2705421"/>
    <lineage>
        <taxon>Bacteria</taxon>
        <taxon>Pseudomonadati</taxon>
        <taxon>Pseudomonadota</taxon>
        <taxon>Alphaproteobacteria</taxon>
        <taxon>Rhodobacterales</taxon>
        <taxon>Paracoccaceae</taxon>
        <taxon>Pseudoroseicyclus</taxon>
    </lineage>
</organism>
<dbReference type="PANTHER" id="PTHR37423">
    <property type="entry name" value="SOLUBLE LYTIC MUREIN TRANSGLYCOSYLASE-RELATED"/>
    <property type="match status" value="1"/>
</dbReference>
<dbReference type="AlphaFoldDB" id="A0A6B2JV68"/>
<dbReference type="RefSeq" id="WP_163894155.1">
    <property type="nucleotide sequence ID" value="NZ_JAAFYS010000003.1"/>
</dbReference>
<feature type="chain" id="PRO_5025411486" evidence="3">
    <location>
        <begin position="25"/>
        <end position="287"/>
    </location>
</feature>
<dbReference type="EMBL" id="JAAGAB010000003">
    <property type="protein sequence ID" value="NDV01785.1"/>
    <property type="molecule type" value="Genomic_DNA"/>
</dbReference>
<dbReference type="SUPFAM" id="SSF53955">
    <property type="entry name" value="Lysozyme-like"/>
    <property type="match status" value="1"/>
</dbReference>
<comment type="similarity">
    <text evidence="2">Belongs to the virb1 family.</text>
</comment>
<name>A0A6B2JV68_9RHOB</name>
<evidence type="ECO:0000313" key="6">
    <source>
        <dbReference type="Proteomes" id="UP000474757"/>
    </source>
</evidence>
<dbReference type="InterPro" id="IPR023346">
    <property type="entry name" value="Lysozyme-like_dom_sf"/>
</dbReference>
<dbReference type="PANTHER" id="PTHR37423:SF2">
    <property type="entry name" value="MEMBRANE-BOUND LYTIC MUREIN TRANSGLYCOSYLASE C"/>
    <property type="match status" value="1"/>
</dbReference>
<evidence type="ECO:0000256" key="1">
    <source>
        <dbReference type="ARBA" id="ARBA00007734"/>
    </source>
</evidence>
<keyword evidence="6" id="KW-1185">Reference proteome</keyword>
<dbReference type="GO" id="GO:0000270">
    <property type="term" value="P:peptidoglycan metabolic process"/>
    <property type="evidence" value="ECO:0007669"/>
    <property type="project" value="InterPro"/>
</dbReference>
<evidence type="ECO:0000256" key="3">
    <source>
        <dbReference type="SAM" id="SignalP"/>
    </source>
</evidence>
<protein>
    <submittedName>
        <fullName evidence="5">Lytic transglycosylase domain-containing protein</fullName>
    </submittedName>
</protein>
<feature type="domain" description="Transglycosylase SLT" evidence="4">
    <location>
        <begin position="153"/>
        <end position="244"/>
    </location>
</feature>
<accession>A0A6B2JV68</accession>
<reference evidence="5 6" key="1">
    <citation type="submission" date="2020-02" db="EMBL/GenBank/DDBJ databases">
        <title>Pseudoroseicyclus tamarix, sp. nov., isolated from offshore sediment of a Tamarix chinensis forest.</title>
        <authorList>
            <person name="Gai Y."/>
        </authorList>
    </citation>
    <scope>NUCLEOTIDE SEQUENCE [LARGE SCALE GENOMIC DNA]</scope>
    <source>
        <strain evidence="5 6">CLL3-39</strain>
    </source>
</reference>
<comment type="similarity">
    <text evidence="1">Belongs to the transglycosylase Slt family.</text>
</comment>
<proteinExistence type="inferred from homology"/>
<keyword evidence="3" id="KW-0732">Signal</keyword>
<dbReference type="InterPro" id="IPR000189">
    <property type="entry name" value="Transglyc_AS"/>
</dbReference>
<dbReference type="Pfam" id="PF01464">
    <property type="entry name" value="SLT"/>
    <property type="match status" value="1"/>
</dbReference>
<feature type="signal peptide" evidence="3">
    <location>
        <begin position="1"/>
        <end position="24"/>
    </location>
</feature>
<comment type="caution">
    <text evidence="5">The sequence shown here is derived from an EMBL/GenBank/DDBJ whole genome shotgun (WGS) entry which is preliminary data.</text>
</comment>
<evidence type="ECO:0000313" key="5">
    <source>
        <dbReference type="EMBL" id="NDV01785.1"/>
    </source>
</evidence>
<evidence type="ECO:0000256" key="2">
    <source>
        <dbReference type="ARBA" id="ARBA00009387"/>
    </source>
</evidence>
<dbReference type="Gene3D" id="1.10.530.10">
    <property type="match status" value="1"/>
</dbReference>
<evidence type="ECO:0000259" key="4">
    <source>
        <dbReference type="Pfam" id="PF01464"/>
    </source>
</evidence>
<dbReference type="PROSITE" id="PS00922">
    <property type="entry name" value="TRANSGLYCOSYLASE"/>
    <property type="match status" value="1"/>
</dbReference>
<dbReference type="GO" id="GO:0016020">
    <property type="term" value="C:membrane"/>
    <property type="evidence" value="ECO:0007669"/>
    <property type="project" value="InterPro"/>
</dbReference>
<dbReference type="Proteomes" id="UP000474757">
    <property type="component" value="Unassembled WGS sequence"/>
</dbReference>
<dbReference type="GO" id="GO:0008933">
    <property type="term" value="F:peptidoglycan lytic transglycosylase activity"/>
    <property type="evidence" value="ECO:0007669"/>
    <property type="project" value="InterPro"/>
</dbReference>